<evidence type="ECO:0000259" key="2">
    <source>
        <dbReference type="PROSITE" id="PS51471"/>
    </source>
</evidence>
<keyword evidence="1" id="KW-0560">Oxidoreductase</keyword>
<dbReference type="InterPro" id="IPR055091">
    <property type="entry name" value="WelO5-like"/>
</dbReference>
<evidence type="ECO:0000256" key="1">
    <source>
        <dbReference type="RuleBase" id="RU003682"/>
    </source>
</evidence>
<dbReference type="InterPro" id="IPR053685">
    <property type="entry name" value="Ile_3(1)-dioxygenase-like"/>
</dbReference>
<reference evidence="3 4" key="2">
    <citation type="submission" date="2020-03" db="EMBL/GenBank/DDBJ databases">
        <title>Rahnella aceri sp. nov., isoated from traditional Jeju Makgeolli.</title>
        <authorList>
            <person name="Kim I.S."/>
            <person name="Jeon D."/>
        </authorList>
    </citation>
    <scope>NUCLEOTIDE SEQUENCE [LARGE SCALE GENOMIC DNA]</scope>
    <source>
        <strain evidence="3 4">Lac-M11</strain>
    </source>
</reference>
<name>A0A6M2B557_9GAMM</name>
<gene>
    <name evidence="3" type="ORF">GW579_15025</name>
</gene>
<keyword evidence="4" id="KW-1185">Reference proteome</keyword>
<dbReference type="PROSITE" id="PS51471">
    <property type="entry name" value="FE2OG_OXY"/>
    <property type="match status" value="1"/>
</dbReference>
<dbReference type="NCBIfam" id="NF041274">
    <property type="entry name" value="isoleu_diox_hilA"/>
    <property type="match status" value="1"/>
</dbReference>
<organism evidence="3 4">
    <name type="scientific">Rahnella contaminans</name>
    <dbReference type="NCBI Taxonomy" id="2703882"/>
    <lineage>
        <taxon>Bacteria</taxon>
        <taxon>Pseudomonadati</taxon>
        <taxon>Pseudomonadota</taxon>
        <taxon>Gammaproteobacteria</taxon>
        <taxon>Enterobacterales</taxon>
        <taxon>Yersiniaceae</taxon>
        <taxon>Rahnella</taxon>
    </lineage>
</organism>
<evidence type="ECO:0000313" key="3">
    <source>
        <dbReference type="EMBL" id="NGX88390.1"/>
    </source>
</evidence>
<dbReference type="Gene3D" id="2.60.120.620">
    <property type="entry name" value="q2cbj1_9rhob like domain"/>
    <property type="match status" value="1"/>
</dbReference>
<comment type="similarity">
    <text evidence="1">Belongs to the iron/ascorbate-dependent oxidoreductase family.</text>
</comment>
<dbReference type="InterPro" id="IPR005123">
    <property type="entry name" value="Oxoglu/Fe-dep_dioxygenase_dom"/>
</dbReference>
<keyword evidence="1" id="KW-0479">Metal-binding</keyword>
<dbReference type="RefSeq" id="WP_152326767.1">
    <property type="nucleotide sequence ID" value="NZ_JAADJS010000003.1"/>
</dbReference>
<dbReference type="EMBL" id="JAADJS010000003">
    <property type="protein sequence ID" value="NGX88390.1"/>
    <property type="molecule type" value="Genomic_DNA"/>
</dbReference>
<comment type="caution">
    <text evidence="3">The sequence shown here is derived from an EMBL/GenBank/DDBJ whole genome shotgun (WGS) entry which is preliminary data.</text>
</comment>
<evidence type="ECO:0000313" key="4">
    <source>
        <dbReference type="Proteomes" id="UP000476696"/>
    </source>
</evidence>
<proteinExistence type="inferred from homology"/>
<keyword evidence="1" id="KW-0408">Iron</keyword>
<reference evidence="3 4" key="1">
    <citation type="submission" date="2020-01" db="EMBL/GenBank/DDBJ databases">
        <authorList>
            <person name="Lee S.D."/>
        </authorList>
    </citation>
    <scope>NUCLEOTIDE SEQUENCE [LARGE SCALE GENOMIC DNA]</scope>
    <source>
        <strain evidence="3 4">Lac-M11</strain>
    </source>
</reference>
<sequence>MSELLAEKQQEMILSGLVKNNFGYLETQPDNVDASVIRNIILHGHHQGNVLYVIRNFANKQICQDVAENFNKMVNRNGGGNRADDGFVLTNQIGATQFSRNGEQYMAEVNRVNASVAELMSVTDTYATESLFLNRTLEDLFLEEGIHFGPARYKNTYACFATFRRWLDNGAMSLMPHEDRAQLKFALQDNFEIANAMTVTAFNVCLEAAQGGGELKMWNLDPDELCRARFGVTDTGYPYPPHLLQGVESLSVQLNAGDIYFMNACHLHGVSSVSQGSRLTAGRFIGRLNNSKVVYWT</sequence>
<dbReference type="Proteomes" id="UP000476696">
    <property type="component" value="Unassembled WGS sequence"/>
</dbReference>
<dbReference type="Pfam" id="PF22814">
    <property type="entry name" value="WelO5"/>
    <property type="match status" value="1"/>
</dbReference>
<accession>A0A6M2B557</accession>
<dbReference type="GO" id="GO:0046872">
    <property type="term" value="F:metal ion binding"/>
    <property type="evidence" value="ECO:0007669"/>
    <property type="project" value="UniProtKB-KW"/>
</dbReference>
<protein>
    <recommendedName>
        <fullName evidence="2">Fe2OG dioxygenase domain-containing protein</fullName>
    </recommendedName>
</protein>
<dbReference type="AlphaFoldDB" id="A0A6M2B557"/>
<dbReference type="GO" id="GO:0016491">
    <property type="term" value="F:oxidoreductase activity"/>
    <property type="evidence" value="ECO:0007669"/>
    <property type="project" value="UniProtKB-KW"/>
</dbReference>
<feature type="domain" description="Fe2OG dioxygenase" evidence="2">
    <location>
        <begin position="155"/>
        <end position="290"/>
    </location>
</feature>